<name>A0ACC2J2J4_9PEZI</name>
<organism evidence="1 2">
    <name type="scientific">Nemania bipapillata</name>
    <dbReference type="NCBI Taxonomy" id="110536"/>
    <lineage>
        <taxon>Eukaryota</taxon>
        <taxon>Fungi</taxon>
        <taxon>Dikarya</taxon>
        <taxon>Ascomycota</taxon>
        <taxon>Pezizomycotina</taxon>
        <taxon>Sordariomycetes</taxon>
        <taxon>Xylariomycetidae</taxon>
        <taxon>Xylariales</taxon>
        <taxon>Xylariaceae</taxon>
        <taxon>Nemania</taxon>
    </lineage>
</organism>
<evidence type="ECO:0000313" key="2">
    <source>
        <dbReference type="Proteomes" id="UP001153334"/>
    </source>
</evidence>
<accession>A0ACC2J2J4</accession>
<gene>
    <name evidence="1" type="ORF">ONZ43_g1926</name>
</gene>
<sequence>MSTILLIGATSGIGEAMLRRFHGLGKKVIATGRNRQKLGELAVELKGVETRVMDVCDLPSLPSNVEKILKDFPNLDTVFINAGIQKSFSLFDASQTRAISNTIVHEITTNLTAPNLLVHLFAPYLLQRAKAGKKSNIFVTSSGLAYVPLGDYPTYCATKAGIHALLKGFRQQLLAQGEEASRNMSIVEVVPPWVDTGLDKEHRETLQKEKDMGPPPMPLEEYINKFFENLDQLNPDGSIKPEIGVGYGGLGIQTWRNAFEPMYKHMGLST</sequence>
<comment type="caution">
    <text evidence="1">The sequence shown here is derived from an EMBL/GenBank/DDBJ whole genome shotgun (WGS) entry which is preliminary data.</text>
</comment>
<keyword evidence="2" id="KW-1185">Reference proteome</keyword>
<protein>
    <submittedName>
        <fullName evidence="1">Uncharacterized protein</fullName>
    </submittedName>
</protein>
<evidence type="ECO:0000313" key="1">
    <source>
        <dbReference type="EMBL" id="KAJ8121686.1"/>
    </source>
</evidence>
<proteinExistence type="predicted"/>
<reference evidence="1" key="1">
    <citation type="submission" date="2022-11" db="EMBL/GenBank/DDBJ databases">
        <title>Genome Sequence of Nemania bipapillata.</title>
        <authorList>
            <person name="Buettner E."/>
        </authorList>
    </citation>
    <scope>NUCLEOTIDE SEQUENCE</scope>
    <source>
        <strain evidence="1">CP14</strain>
    </source>
</reference>
<dbReference type="EMBL" id="JAPESX010000365">
    <property type="protein sequence ID" value="KAJ8121686.1"/>
    <property type="molecule type" value="Genomic_DNA"/>
</dbReference>
<dbReference type="Proteomes" id="UP001153334">
    <property type="component" value="Unassembled WGS sequence"/>
</dbReference>